<keyword evidence="3" id="KW-1185">Reference proteome</keyword>
<comment type="caution">
    <text evidence="2">The sequence shown here is derived from an EMBL/GenBank/DDBJ whole genome shotgun (WGS) entry which is preliminary data.</text>
</comment>
<organism evidence="2 3">
    <name type="scientific">Paenibacillus nicotianae</name>
    <dbReference type="NCBI Taxonomy" id="1526551"/>
    <lineage>
        <taxon>Bacteria</taxon>
        <taxon>Bacillati</taxon>
        <taxon>Bacillota</taxon>
        <taxon>Bacilli</taxon>
        <taxon>Bacillales</taxon>
        <taxon>Paenibacillaceae</taxon>
        <taxon>Paenibacillus</taxon>
    </lineage>
</organism>
<dbReference type="PANTHER" id="PTHR43415:SF3">
    <property type="entry name" value="GNAT-FAMILY ACETYLTRANSFERASE"/>
    <property type="match status" value="1"/>
</dbReference>
<accession>A0ABW4UYL3</accession>
<dbReference type="RefSeq" id="WP_204827179.1">
    <property type="nucleotide sequence ID" value="NZ_JBHUGF010000011.1"/>
</dbReference>
<dbReference type="GO" id="GO:0016746">
    <property type="term" value="F:acyltransferase activity"/>
    <property type="evidence" value="ECO:0007669"/>
    <property type="project" value="UniProtKB-KW"/>
</dbReference>
<protein>
    <submittedName>
        <fullName evidence="2">GNAT family N-acetyltransferase</fullName>
        <ecNumber evidence="2">2.3.-.-</ecNumber>
    </submittedName>
</protein>
<keyword evidence="2" id="KW-0808">Transferase</keyword>
<dbReference type="EC" id="2.3.-.-" evidence="2"/>
<dbReference type="InterPro" id="IPR016181">
    <property type="entry name" value="Acyl_CoA_acyltransferase"/>
</dbReference>
<dbReference type="PROSITE" id="PS51186">
    <property type="entry name" value="GNAT"/>
    <property type="match status" value="1"/>
</dbReference>
<keyword evidence="2" id="KW-0012">Acyltransferase</keyword>
<name>A0ABW4UYL3_9BACL</name>
<dbReference type="PANTHER" id="PTHR43415">
    <property type="entry name" value="SPERMIDINE N(1)-ACETYLTRANSFERASE"/>
    <property type="match status" value="1"/>
</dbReference>
<dbReference type="InterPro" id="IPR000182">
    <property type="entry name" value="GNAT_dom"/>
</dbReference>
<proteinExistence type="predicted"/>
<dbReference type="CDD" id="cd04301">
    <property type="entry name" value="NAT_SF"/>
    <property type="match status" value="1"/>
</dbReference>
<gene>
    <name evidence="2" type="ORF">ACFSGI_21955</name>
</gene>
<feature type="domain" description="N-acetyltransferase" evidence="1">
    <location>
        <begin position="6"/>
        <end position="155"/>
    </location>
</feature>
<dbReference type="SUPFAM" id="SSF55729">
    <property type="entry name" value="Acyl-CoA N-acyltransferases (Nat)"/>
    <property type="match status" value="1"/>
</dbReference>
<sequence>MSEIEVNFREVIYEDIWLLYNWSNDPLSRQMSFSSEPILKEEHEKWFAHVMENPNIVLLIAEVNNEPIGFVRFNISNDEAVISIAINRSQRGKGLAVLMINESIKYIKKIKYIEHIYAYIKEENAPSIRTFLKANFLLVEKEKKEDYFYLKFRYS</sequence>
<dbReference type="EMBL" id="JBHUGF010000011">
    <property type="protein sequence ID" value="MFD1992648.1"/>
    <property type="molecule type" value="Genomic_DNA"/>
</dbReference>
<evidence type="ECO:0000313" key="2">
    <source>
        <dbReference type="EMBL" id="MFD1992648.1"/>
    </source>
</evidence>
<reference evidence="3" key="1">
    <citation type="journal article" date="2019" name="Int. J. Syst. Evol. Microbiol.">
        <title>The Global Catalogue of Microorganisms (GCM) 10K type strain sequencing project: providing services to taxonomists for standard genome sequencing and annotation.</title>
        <authorList>
            <consortium name="The Broad Institute Genomics Platform"/>
            <consortium name="The Broad Institute Genome Sequencing Center for Infectious Disease"/>
            <person name="Wu L."/>
            <person name="Ma J."/>
        </authorList>
    </citation>
    <scope>NUCLEOTIDE SEQUENCE [LARGE SCALE GENOMIC DNA]</scope>
    <source>
        <strain evidence="3">CGMCC 1.15067</strain>
    </source>
</reference>
<evidence type="ECO:0000313" key="3">
    <source>
        <dbReference type="Proteomes" id="UP001597403"/>
    </source>
</evidence>
<dbReference type="Pfam" id="PF00583">
    <property type="entry name" value="Acetyltransf_1"/>
    <property type="match status" value="1"/>
</dbReference>
<dbReference type="Gene3D" id="3.40.630.30">
    <property type="match status" value="1"/>
</dbReference>
<evidence type="ECO:0000259" key="1">
    <source>
        <dbReference type="PROSITE" id="PS51186"/>
    </source>
</evidence>
<dbReference type="Proteomes" id="UP001597403">
    <property type="component" value="Unassembled WGS sequence"/>
</dbReference>